<proteinExistence type="inferred from homology"/>
<keyword evidence="9" id="KW-1185">Reference proteome</keyword>
<dbReference type="Pfam" id="PF09335">
    <property type="entry name" value="VTT_dom"/>
    <property type="match status" value="1"/>
</dbReference>
<evidence type="ECO:0000256" key="5">
    <source>
        <dbReference type="ARBA" id="ARBA00023136"/>
    </source>
</evidence>
<comment type="caution">
    <text evidence="8">The sequence shown here is derived from an EMBL/GenBank/DDBJ whole genome shotgun (WGS) entry which is preliminary data.</text>
</comment>
<protein>
    <submittedName>
        <fullName evidence="8">Transmembrane 41A</fullName>
    </submittedName>
</protein>
<evidence type="ECO:0000313" key="8">
    <source>
        <dbReference type="EMBL" id="CAB3982562.1"/>
    </source>
</evidence>
<comment type="subcellular location">
    <subcellularLocation>
        <location evidence="1">Membrane</location>
        <topology evidence="1">Multi-pass membrane protein</topology>
    </subcellularLocation>
</comment>
<name>A0A7D9HHF2_PARCT</name>
<keyword evidence="5" id="KW-0472">Membrane</keyword>
<evidence type="ECO:0000259" key="7">
    <source>
        <dbReference type="Pfam" id="PF09335"/>
    </source>
</evidence>
<keyword evidence="2 8" id="KW-0812">Transmembrane</keyword>
<dbReference type="InterPro" id="IPR032816">
    <property type="entry name" value="VTT_dom"/>
</dbReference>
<evidence type="ECO:0000256" key="3">
    <source>
        <dbReference type="ARBA" id="ARBA00022729"/>
    </source>
</evidence>
<dbReference type="AlphaFoldDB" id="A0A7D9HHF2"/>
<keyword evidence="4" id="KW-1133">Transmembrane helix</keyword>
<dbReference type="OrthoDB" id="3364966at2759"/>
<evidence type="ECO:0000256" key="1">
    <source>
        <dbReference type="ARBA" id="ARBA00004141"/>
    </source>
</evidence>
<evidence type="ECO:0000313" key="9">
    <source>
        <dbReference type="Proteomes" id="UP001152795"/>
    </source>
</evidence>
<dbReference type="InterPro" id="IPR045014">
    <property type="entry name" value="TM41A/B"/>
</dbReference>
<evidence type="ECO:0000256" key="2">
    <source>
        <dbReference type="ARBA" id="ARBA00022692"/>
    </source>
</evidence>
<accession>A0A7D9HHF2</accession>
<feature type="domain" description="VTT" evidence="7">
    <location>
        <begin position="98"/>
        <end position="217"/>
    </location>
</feature>
<comment type="similarity">
    <text evidence="6">Belongs to the TMEM41 family.</text>
</comment>
<sequence>MATSILERPIFSILTIVLIFLTATTCLYTLSHYRPALEARNTTYNGSKNVSESEFQFPQNLNELKNLAKLLRNYQQQKPFYVFALFCSAYLYKQTFAIPGSVFMNLLAGALYGLKHGLPCVCILTATGASCCFLISRYLGRPVLLHYFPQKLHHLQNKIKENGDNLFGFLLFLRFFPMSPNWFLNMASPVLDVPLKLFFPSVLIGLVPYNYICVQTGCLLSELNSIDELLTINVVIKLVGIATASLIPGIIIKRMNSNRLQNRKEK</sequence>
<dbReference type="GO" id="GO:0016020">
    <property type="term" value="C:membrane"/>
    <property type="evidence" value="ECO:0007669"/>
    <property type="project" value="UniProtKB-SubCell"/>
</dbReference>
<dbReference type="Proteomes" id="UP001152795">
    <property type="component" value="Unassembled WGS sequence"/>
</dbReference>
<organism evidence="8 9">
    <name type="scientific">Paramuricea clavata</name>
    <name type="common">Red gorgonian</name>
    <name type="synonym">Violescent sea-whip</name>
    <dbReference type="NCBI Taxonomy" id="317549"/>
    <lineage>
        <taxon>Eukaryota</taxon>
        <taxon>Metazoa</taxon>
        <taxon>Cnidaria</taxon>
        <taxon>Anthozoa</taxon>
        <taxon>Octocorallia</taxon>
        <taxon>Malacalcyonacea</taxon>
        <taxon>Plexauridae</taxon>
        <taxon>Paramuricea</taxon>
    </lineage>
</organism>
<evidence type="ECO:0000256" key="4">
    <source>
        <dbReference type="ARBA" id="ARBA00022989"/>
    </source>
</evidence>
<evidence type="ECO:0000256" key="6">
    <source>
        <dbReference type="ARBA" id="ARBA00025797"/>
    </source>
</evidence>
<keyword evidence="3" id="KW-0732">Signal</keyword>
<reference evidence="8" key="1">
    <citation type="submission" date="2020-04" db="EMBL/GenBank/DDBJ databases">
        <authorList>
            <person name="Alioto T."/>
            <person name="Alioto T."/>
            <person name="Gomez Garrido J."/>
        </authorList>
    </citation>
    <scope>NUCLEOTIDE SEQUENCE</scope>
    <source>
        <strain evidence="8">A484AB</strain>
    </source>
</reference>
<gene>
    <name evidence="8" type="ORF">PACLA_8A072907</name>
</gene>
<dbReference type="PANTHER" id="PTHR43220">
    <property type="match status" value="1"/>
</dbReference>
<dbReference type="EMBL" id="CACRXK020000517">
    <property type="protein sequence ID" value="CAB3982562.1"/>
    <property type="molecule type" value="Genomic_DNA"/>
</dbReference>
<dbReference type="PANTHER" id="PTHR43220:SF21">
    <property type="entry name" value="TRANSMEMBRANE PROTEIN 41A"/>
    <property type="match status" value="1"/>
</dbReference>